<evidence type="ECO:0000313" key="14">
    <source>
        <dbReference type="Proteomes" id="UP000675880"/>
    </source>
</evidence>
<evidence type="ECO:0000256" key="9">
    <source>
        <dbReference type="ARBA" id="ARBA00023204"/>
    </source>
</evidence>
<dbReference type="PROSITE" id="PS01124">
    <property type="entry name" value="HTH_ARAC_FAMILY_2"/>
    <property type="match status" value="1"/>
</dbReference>
<dbReference type="Pfam" id="PF02805">
    <property type="entry name" value="Ada_Zn_binding"/>
    <property type="match status" value="1"/>
</dbReference>
<dbReference type="SUPFAM" id="SSF46767">
    <property type="entry name" value="Methylated DNA-protein cysteine methyltransferase, C-terminal domain"/>
    <property type="match status" value="1"/>
</dbReference>
<dbReference type="InterPro" id="IPR009057">
    <property type="entry name" value="Homeodomain-like_sf"/>
</dbReference>
<dbReference type="CDD" id="cd06445">
    <property type="entry name" value="ATase"/>
    <property type="match status" value="1"/>
</dbReference>
<feature type="region of interest" description="Disordered" evidence="11">
    <location>
        <begin position="366"/>
        <end position="387"/>
    </location>
</feature>
<reference evidence="13 14" key="1">
    <citation type="submission" date="2021-02" db="EMBL/GenBank/DDBJ databases">
        <authorList>
            <person name="Han P."/>
        </authorList>
    </citation>
    <scope>NUCLEOTIDE SEQUENCE [LARGE SCALE GENOMIC DNA]</scope>
    <source>
        <strain evidence="13">Candidatus Nitrospira sp. ZN2</strain>
    </source>
</reference>
<keyword evidence="8" id="KW-0804">Transcription</keyword>
<keyword evidence="5" id="KW-0227">DNA damage</keyword>
<dbReference type="GO" id="GO:0032259">
    <property type="term" value="P:methylation"/>
    <property type="evidence" value="ECO:0007669"/>
    <property type="project" value="UniProtKB-KW"/>
</dbReference>
<dbReference type="Pfam" id="PF01035">
    <property type="entry name" value="DNA_binding_1"/>
    <property type="match status" value="1"/>
</dbReference>
<keyword evidence="7" id="KW-0010">Activator</keyword>
<keyword evidence="4 13" id="KW-0808">Transferase</keyword>
<dbReference type="SUPFAM" id="SSF53155">
    <property type="entry name" value="Methylated DNA-protein cysteine methyltransferase domain"/>
    <property type="match status" value="1"/>
</dbReference>
<dbReference type="InterPro" id="IPR014048">
    <property type="entry name" value="MethylDNA_cys_MeTrfase_DNA-bd"/>
</dbReference>
<comment type="catalytic activity">
    <reaction evidence="1">
        <text>a 4-O-methyl-thymidine in DNA + L-cysteinyl-[protein] = a thymidine in DNA + S-methyl-L-cysteinyl-[protein]</text>
        <dbReference type="Rhea" id="RHEA:53428"/>
        <dbReference type="Rhea" id="RHEA-COMP:10131"/>
        <dbReference type="Rhea" id="RHEA-COMP:10132"/>
        <dbReference type="Rhea" id="RHEA-COMP:13555"/>
        <dbReference type="Rhea" id="RHEA-COMP:13556"/>
        <dbReference type="ChEBI" id="CHEBI:29950"/>
        <dbReference type="ChEBI" id="CHEBI:82612"/>
        <dbReference type="ChEBI" id="CHEBI:137386"/>
        <dbReference type="ChEBI" id="CHEBI:137387"/>
        <dbReference type="EC" id="2.1.1.63"/>
    </reaction>
</comment>
<dbReference type="SMART" id="SM00342">
    <property type="entry name" value="HTH_ARAC"/>
    <property type="match status" value="1"/>
</dbReference>
<dbReference type="NCBIfam" id="TIGR00589">
    <property type="entry name" value="ogt"/>
    <property type="match status" value="1"/>
</dbReference>
<gene>
    <name evidence="13" type="primary">ada</name>
    <name evidence="13" type="ORF">NSPZN2_30267</name>
</gene>
<evidence type="ECO:0000259" key="12">
    <source>
        <dbReference type="PROSITE" id="PS01124"/>
    </source>
</evidence>
<organism evidence="13 14">
    <name type="scientific">Nitrospira defluvii</name>
    <dbReference type="NCBI Taxonomy" id="330214"/>
    <lineage>
        <taxon>Bacteria</taxon>
        <taxon>Pseudomonadati</taxon>
        <taxon>Nitrospirota</taxon>
        <taxon>Nitrospiria</taxon>
        <taxon>Nitrospirales</taxon>
        <taxon>Nitrospiraceae</taxon>
        <taxon>Nitrospira</taxon>
    </lineage>
</organism>
<dbReference type="InterPro" id="IPR001497">
    <property type="entry name" value="MethylDNA_cys_MeTrfase_AS"/>
</dbReference>
<evidence type="ECO:0000256" key="8">
    <source>
        <dbReference type="ARBA" id="ARBA00023163"/>
    </source>
</evidence>
<evidence type="ECO:0000256" key="11">
    <source>
        <dbReference type="SAM" id="MobiDB-lite"/>
    </source>
</evidence>
<dbReference type="InterPro" id="IPR035451">
    <property type="entry name" value="Ada-like_dom_sf"/>
</dbReference>
<dbReference type="PANTHER" id="PTHR10815:SF14">
    <property type="entry name" value="BIFUNCTIONAL TRANSCRIPTIONAL ACTIVATOR_DNA REPAIR ENZYME ADA"/>
    <property type="match status" value="1"/>
</dbReference>
<evidence type="ECO:0000256" key="10">
    <source>
        <dbReference type="ARBA" id="ARBA00049348"/>
    </source>
</evidence>
<dbReference type="Gene3D" id="3.40.10.10">
    <property type="entry name" value="DNA Methylphosphotriester Repair Domain"/>
    <property type="match status" value="1"/>
</dbReference>
<keyword evidence="6" id="KW-0805">Transcription regulation</keyword>
<sequence length="387" mass="42396">MGQGRPTTNMSPPAERPGPPALSWERCWAALLARDCAMDGRVYYSVRTTGVYCRPSCPSRRPRPEHVQFYASGEEAEQAGFRPCRRCRPELPSAVEPHLESMVEICRLIEQSDHMPSLAELARRARLSASHFHRLFTSVVGLTPRAYAAAQRAKRLRLELERGRPVTAAMFDAGFESSGRFYAVSHALLGMTPSRYRAGGTQTDLWFAVGHCSLGAIVVAQSLRGVCAILLGDDPEHLVRDLQARFPRAHLIGGDAAFERVVSIVVGFIEEPQRGLSLPLDIRGTVFQQLVWNALQRIPVGSTATYREIARRIGRPASVRAVGKACGANPLAVAIPCHRVIRQDGDPAGYRWGVERKRVLLAREAERSGQVAGSCSTSADQPPDGLA</sequence>
<evidence type="ECO:0000256" key="5">
    <source>
        <dbReference type="ARBA" id="ARBA00022763"/>
    </source>
</evidence>
<dbReference type="InterPro" id="IPR018060">
    <property type="entry name" value="HTH_AraC"/>
</dbReference>
<dbReference type="EMBL" id="CAJNBJ010000016">
    <property type="protein sequence ID" value="CAE6753063.1"/>
    <property type="molecule type" value="Genomic_DNA"/>
</dbReference>
<name>A0ABM8RHA1_9BACT</name>
<dbReference type="InterPro" id="IPR036388">
    <property type="entry name" value="WH-like_DNA-bd_sf"/>
</dbReference>
<dbReference type="SUPFAM" id="SSF46689">
    <property type="entry name" value="Homeodomain-like"/>
    <property type="match status" value="1"/>
</dbReference>
<dbReference type="PANTHER" id="PTHR10815">
    <property type="entry name" value="METHYLATED-DNA--PROTEIN-CYSTEINE METHYLTRANSFERASE"/>
    <property type="match status" value="1"/>
</dbReference>
<accession>A0ABM8RHA1</accession>
<evidence type="ECO:0000256" key="1">
    <source>
        <dbReference type="ARBA" id="ARBA00001286"/>
    </source>
</evidence>
<evidence type="ECO:0000256" key="7">
    <source>
        <dbReference type="ARBA" id="ARBA00023159"/>
    </source>
</evidence>
<dbReference type="GO" id="GO:0003908">
    <property type="term" value="F:methylated-DNA-[protein]-cysteine S-methyltransferase activity"/>
    <property type="evidence" value="ECO:0007669"/>
    <property type="project" value="UniProtKB-EC"/>
</dbReference>
<comment type="caution">
    <text evidence="13">The sequence shown here is derived from an EMBL/GenBank/DDBJ whole genome shotgun (WGS) entry which is preliminary data.</text>
</comment>
<dbReference type="PIRSF" id="PIRSF000409">
    <property type="entry name" value="Ada"/>
    <property type="match status" value="1"/>
</dbReference>
<keyword evidence="14" id="KW-1185">Reference proteome</keyword>
<dbReference type="InterPro" id="IPR036217">
    <property type="entry name" value="MethylDNA_cys_MeTrfase_DNAb"/>
</dbReference>
<comment type="catalytic activity">
    <reaction evidence="10">
        <text>a 6-O-methyl-2'-deoxyguanosine in DNA + L-cysteinyl-[protein] = S-methyl-L-cysteinyl-[protein] + a 2'-deoxyguanosine in DNA</text>
        <dbReference type="Rhea" id="RHEA:24000"/>
        <dbReference type="Rhea" id="RHEA-COMP:10131"/>
        <dbReference type="Rhea" id="RHEA-COMP:10132"/>
        <dbReference type="Rhea" id="RHEA-COMP:11367"/>
        <dbReference type="Rhea" id="RHEA-COMP:11368"/>
        <dbReference type="ChEBI" id="CHEBI:29950"/>
        <dbReference type="ChEBI" id="CHEBI:82612"/>
        <dbReference type="ChEBI" id="CHEBI:85445"/>
        <dbReference type="ChEBI" id="CHEBI:85448"/>
        <dbReference type="EC" id="2.1.1.63"/>
    </reaction>
</comment>
<feature type="compositionally biased region" description="Polar residues" evidence="11">
    <location>
        <begin position="371"/>
        <end position="380"/>
    </location>
</feature>
<dbReference type="Pfam" id="PF12833">
    <property type="entry name" value="HTH_18"/>
    <property type="match status" value="1"/>
</dbReference>
<dbReference type="InterPro" id="IPR016221">
    <property type="entry name" value="Bifunct_regulatory_prot_Ada"/>
</dbReference>
<feature type="domain" description="HTH araC/xylS-type" evidence="12">
    <location>
        <begin position="103"/>
        <end position="199"/>
    </location>
</feature>
<keyword evidence="3 13" id="KW-0489">Methyltransferase</keyword>
<proteinExistence type="predicted"/>
<keyword evidence="9" id="KW-0234">DNA repair</keyword>
<dbReference type="Gene3D" id="3.30.160.70">
    <property type="entry name" value="Methylated DNA-protein cysteine methyltransferase domain"/>
    <property type="match status" value="1"/>
</dbReference>
<evidence type="ECO:0000313" key="13">
    <source>
        <dbReference type="EMBL" id="CAE6753063.1"/>
    </source>
</evidence>
<dbReference type="PROSITE" id="PS00374">
    <property type="entry name" value="MGMT"/>
    <property type="match status" value="1"/>
</dbReference>
<dbReference type="InterPro" id="IPR036631">
    <property type="entry name" value="MGMT_N_sf"/>
</dbReference>
<evidence type="ECO:0000256" key="3">
    <source>
        <dbReference type="ARBA" id="ARBA00022603"/>
    </source>
</evidence>
<dbReference type="Proteomes" id="UP000675880">
    <property type="component" value="Unassembled WGS sequence"/>
</dbReference>
<comment type="cofactor">
    <cofactor evidence="2">
        <name>Zn(2+)</name>
        <dbReference type="ChEBI" id="CHEBI:29105"/>
    </cofactor>
</comment>
<dbReference type="EC" id="2.1.1.63" evidence="13"/>
<dbReference type="Gene3D" id="1.10.10.60">
    <property type="entry name" value="Homeodomain-like"/>
    <property type="match status" value="1"/>
</dbReference>
<dbReference type="SUPFAM" id="SSF57884">
    <property type="entry name" value="Ada DNA repair protein, N-terminal domain (N-Ada 10)"/>
    <property type="match status" value="1"/>
</dbReference>
<dbReference type="Gene3D" id="1.10.10.10">
    <property type="entry name" value="Winged helix-like DNA-binding domain superfamily/Winged helix DNA-binding domain"/>
    <property type="match status" value="1"/>
</dbReference>
<dbReference type="NCBIfam" id="NF011964">
    <property type="entry name" value="PRK15435.1"/>
    <property type="match status" value="1"/>
</dbReference>
<evidence type="ECO:0000256" key="2">
    <source>
        <dbReference type="ARBA" id="ARBA00001947"/>
    </source>
</evidence>
<evidence type="ECO:0000256" key="6">
    <source>
        <dbReference type="ARBA" id="ARBA00023015"/>
    </source>
</evidence>
<evidence type="ECO:0000256" key="4">
    <source>
        <dbReference type="ARBA" id="ARBA00022679"/>
    </source>
</evidence>
<protein>
    <submittedName>
        <fullName evidence="13">Methylphosphotriester-DNA--protein-cysteine S-methyltransferase / Methylated-DNA--protein-cysteine methyltransferase</fullName>
        <ecNumber evidence="13">2.1.1.63</ecNumber>
    </submittedName>
</protein>
<dbReference type="InterPro" id="IPR004026">
    <property type="entry name" value="Ada_DNA_repair_Zn-bd"/>
</dbReference>